<feature type="active site" evidence="6">
    <location>
        <position position="42"/>
    </location>
</feature>
<reference evidence="9 10" key="1">
    <citation type="submission" date="2015-10" db="EMBL/GenBank/DDBJ databases">
        <title>Butyribacter intestini gen. nov., sp. nov., a butyric acid-producing bacterium of the family Lachnospiraceae isolated from the human faeces.</title>
        <authorList>
            <person name="Zou Y."/>
            <person name="Xue W."/>
            <person name="Luo G."/>
            <person name="Lv M."/>
        </authorList>
    </citation>
    <scope>NUCLEOTIDE SEQUENCE [LARGE SCALE GENOMIC DNA]</scope>
    <source>
        <strain evidence="9 10">TF01-11</strain>
    </source>
</reference>
<comment type="subcellular location">
    <subcellularLocation>
        <location evidence="2">Cell membrane</location>
        <topology evidence="2">Single-pass type II membrane protein</topology>
    </subcellularLocation>
    <subcellularLocation>
        <location evidence="7">Membrane</location>
        <topology evidence="7">Single-pass type II membrane protein</topology>
    </subcellularLocation>
</comment>
<keyword evidence="7" id="KW-1133">Transmembrane helix</keyword>
<feature type="domain" description="Peptidase S26" evidence="8">
    <location>
        <begin position="12"/>
        <end position="169"/>
    </location>
</feature>
<dbReference type="SUPFAM" id="SSF51306">
    <property type="entry name" value="LexA/Signal peptidase"/>
    <property type="match status" value="1"/>
</dbReference>
<dbReference type="PANTHER" id="PTHR43390">
    <property type="entry name" value="SIGNAL PEPTIDASE I"/>
    <property type="match status" value="1"/>
</dbReference>
<evidence type="ECO:0000256" key="7">
    <source>
        <dbReference type="RuleBase" id="RU362042"/>
    </source>
</evidence>
<dbReference type="GO" id="GO:0005886">
    <property type="term" value="C:plasma membrane"/>
    <property type="evidence" value="ECO:0007669"/>
    <property type="project" value="UniProtKB-SubCell"/>
</dbReference>
<evidence type="ECO:0000259" key="8">
    <source>
        <dbReference type="Pfam" id="PF10502"/>
    </source>
</evidence>
<dbReference type="InterPro" id="IPR019758">
    <property type="entry name" value="Pept_S26A_signal_pept_1_CS"/>
</dbReference>
<dbReference type="PROSITE" id="PS00761">
    <property type="entry name" value="SPASE_I_3"/>
    <property type="match status" value="1"/>
</dbReference>
<evidence type="ECO:0000256" key="6">
    <source>
        <dbReference type="PIRSR" id="PIRSR600223-1"/>
    </source>
</evidence>
<organism evidence="9 10">
    <name type="scientific">Butyribacter intestini</name>
    <dbReference type="NCBI Taxonomy" id="1703332"/>
    <lineage>
        <taxon>Bacteria</taxon>
        <taxon>Bacillati</taxon>
        <taxon>Bacillota</taxon>
        <taxon>Clostridia</taxon>
        <taxon>Lachnospirales</taxon>
        <taxon>Lachnospiraceae</taxon>
        <taxon>Butyribacter</taxon>
    </lineage>
</organism>
<evidence type="ECO:0000313" key="9">
    <source>
        <dbReference type="EMBL" id="KQC86915.1"/>
    </source>
</evidence>
<dbReference type="InterPro" id="IPR019757">
    <property type="entry name" value="Pept_S26A_signal_pept_1_Lys-AS"/>
</dbReference>
<comment type="catalytic activity">
    <reaction evidence="1 7">
        <text>Cleavage of hydrophobic, N-terminal signal or leader sequences from secreted and periplasmic proteins.</text>
        <dbReference type="EC" id="3.4.21.89"/>
    </reaction>
</comment>
<dbReference type="AlphaFoldDB" id="A0AAW3JWJ8"/>
<keyword evidence="7" id="KW-0472">Membrane</keyword>
<evidence type="ECO:0000256" key="3">
    <source>
        <dbReference type="ARBA" id="ARBA00009370"/>
    </source>
</evidence>
<keyword evidence="5 7" id="KW-0378">Hydrolase</keyword>
<accession>A0AAW3JWJ8</accession>
<evidence type="ECO:0000256" key="4">
    <source>
        <dbReference type="ARBA" id="ARBA00013208"/>
    </source>
</evidence>
<dbReference type="Gene3D" id="2.10.109.10">
    <property type="entry name" value="Umud Fragment, subunit A"/>
    <property type="match status" value="1"/>
</dbReference>
<dbReference type="InterPro" id="IPR019533">
    <property type="entry name" value="Peptidase_S26"/>
</dbReference>
<keyword evidence="10" id="KW-1185">Reference proteome</keyword>
<dbReference type="Pfam" id="PF10502">
    <property type="entry name" value="Peptidase_S26"/>
    <property type="match status" value="1"/>
</dbReference>
<dbReference type="CDD" id="cd06530">
    <property type="entry name" value="S26_SPase_I"/>
    <property type="match status" value="1"/>
</dbReference>
<dbReference type="EC" id="3.4.21.89" evidence="4 7"/>
<dbReference type="EMBL" id="LLKB01000001">
    <property type="protein sequence ID" value="KQC86915.1"/>
    <property type="molecule type" value="Genomic_DNA"/>
</dbReference>
<keyword evidence="7" id="KW-0645">Protease</keyword>
<dbReference type="PRINTS" id="PR00727">
    <property type="entry name" value="LEADERPTASE"/>
</dbReference>
<dbReference type="NCBIfam" id="TIGR02227">
    <property type="entry name" value="sigpep_I_bact"/>
    <property type="match status" value="1"/>
</dbReference>
<name>A0AAW3JWJ8_9FIRM</name>
<gene>
    <name evidence="9" type="ORF">APZ18_05220</name>
</gene>
<dbReference type="InterPro" id="IPR036286">
    <property type="entry name" value="LexA/Signal_pep-like_sf"/>
</dbReference>
<proteinExistence type="inferred from homology"/>
<evidence type="ECO:0000256" key="2">
    <source>
        <dbReference type="ARBA" id="ARBA00004401"/>
    </source>
</evidence>
<comment type="similarity">
    <text evidence="3 7">Belongs to the peptidase S26 family.</text>
</comment>
<feature type="transmembrane region" description="Helical" evidence="7">
    <location>
        <begin position="12"/>
        <end position="33"/>
    </location>
</feature>
<dbReference type="PROSITE" id="PS00760">
    <property type="entry name" value="SPASE_I_2"/>
    <property type="match status" value="1"/>
</dbReference>
<sequence length="180" mass="20311">MPKKKKVSNAVIELLLYAAIIVMCVCVVPKYVLQRTIVDGTSMMNTLKDGDNLLVEKVTYRFSEPKRFDVIVFYPHGRESNDYYIKRVIGLPGETIQIKGNTIYINGKAIKENYGKDPMTESGIAEEPLKLAKDEFFVLGDNREISDDSRYPDVGPVKKKNIAGRAILRISPLSEFGTFK</sequence>
<dbReference type="GO" id="GO:0009003">
    <property type="term" value="F:signal peptidase activity"/>
    <property type="evidence" value="ECO:0007669"/>
    <property type="project" value="UniProtKB-EC"/>
</dbReference>
<feature type="active site" evidence="6">
    <location>
        <position position="86"/>
    </location>
</feature>
<dbReference type="PANTHER" id="PTHR43390:SF1">
    <property type="entry name" value="CHLOROPLAST PROCESSING PEPTIDASE"/>
    <property type="match status" value="1"/>
</dbReference>
<dbReference type="GO" id="GO:0006465">
    <property type="term" value="P:signal peptide processing"/>
    <property type="evidence" value="ECO:0007669"/>
    <property type="project" value="InterPro"/>
</dbReference>
<dbReference type="GO" id="GO:0004252">
    <property type="term" value="F:serine-type endopeptidase activity"/>
    <property type="evidence" value="ECO:0007669"/>
    <property type="project" value="InterPro"/>
</dbReference>
<dbReference type="InterPro" id="IPR000223">
    <property type="entry name" value="Pept_S26A_signal_pept_1"/>
</dbReference>
<comment type="caution">
    <text evidence="9">The sequence shown here is derived from an EMBL/GenBank/DDBJ whole genome shotgun (WGS) entry which is preliminary data.</text>
</comment>
<keyword evidence="7" id="KW-0812">Transmembrane</keyword>
<evidence type="ECO:0000313" key="10">
    <source>
        <dbReference type="Proteomes" id="UP000050833"/>
    </source>
</evidence>
<evidence type="ECO:0000256" key="1">
    <source>
        <dbReference type="ARBA" id="ARBA00000677"/>
    </source>
</evidence>
<dbReference type="Proteomes" id="UP000050833">
    <property type="component" value="Unassembled WGS sequence"/>
</dbReference>
<evidence type="ECO:0000256" key="5">
    <source>
        <dbReference type="ARBA" id="ARBA00022801"/>
    </source>
</evidence>
<protein>
    <recommendedName>
        <fullName evidence="4 7">Signal peptidase I</fullName>
        <ecNumber evidence="4 7">3.4.21.89</ecNumber>
    </recommendedName>
</protein>